<dbReference type="GO" id="GO:0003899">
    <property type="term" value="F:DNA-directed RNA polymerase activity"/>
    <property type="evidence" value="ECO:0007669"/>
    <property type="project" value="InterPro"/>
</dbReference>
<proteinExistence type="predicted"/>
<evidence type="ECO:0000256" key="3">
    <source>
        <dbReference type="SAM" id="MobiDB-lite"/>
    </source>
</evidence>
<dbReference type="Gene3D" id="3.30.1360.10">
    <property type="entry name" value="RNA polymerase, RBP11-like subunit"/>
    <property type="match status" value="1"/>
</dbReference>
<dbReference type="GO" id="GO:0046983">
    <property type="term" value="F:protein dimerization activity"/>
    <property type="evidence" value="ECO:0007669"/>
    <property type="project" value="InterPro"/>
</dbReference>
<keyword evidence="1 6" id="KW-0240">DNA-directed RNA polymerase</keyword>
<feature type="region of interest" description="Disordered" evidence="3">
    <location>
        <begin position="704"/>
        <end position="746"/>
    </location>
</feature>
<dbReference type="AlphaFoldDB" id="K6VF03"/>
<evidence type="ECO:0000313" key="7">
    <source>
        <dbReference type="Proteomes" id="UP000006319"/>
    </source>
</evidence>
<dbReference type="InterPro" id="IPR011262">
    <property type="entry name" value="DNA-dir_RNA_pol_insert"/>
</dbReference>
<gene>
    <name evidence="6" type="ORF">PCYB_124230</name>
</gene>
<dbReference type="InterPro" id="IPR036603">
    <property type="entry name" value="RBP11-like"/>
</dbReference>
<feature type="chain" id="PRO_5003895399" evidence="4">
    <location>
        <begin position="21"/>
        <end position="834"/>
    </location>
</feature>
<dbReference type="InterPro" id="IPR036643">
    <property type="entry name" value="RNApol_insert_sf"/>
</dbReference>
<feature type="compositionally biased region" description="Polar residues" evidence="3">
    <location>
        <begin position="171"/>
        <end position="183"/>
    </location>
</feature>
<feature type="region of interest" description="Disordered" evidence="3">
    <location>
        <begin position="167"/>
        <end position="194"/>
    </location>
</feature>
<evidence type="ECO:0000259" key="5">
    <source>
        <dbReference type="SMART" id="SM00662"/>
    </source>
</evidence>
<dbReference type="GeneID" id="14694230"/>
<dbReference type="SUPFAM" id="SSF55257">
    <property type="entry name" value="RBP11-like subunits of RNA polymerase"/>
    <property type="match status" value="1"/>
</dbReference>
<sequence length="834" mass="96150">MMRLIGLPTWAPLLIITCKALQIRNNCFIPSYQNVHPIGSSGEEKLCTRSCKRSRHPSRSRGEQNKWIVFSKDDEIKESRRPEEQSDDYKMTRRKNFIKKYQVKKEEVEAYIEQMKKNSTSGYEPQFPKDAFRTPDGLTNVILDYKYKNDNLKIHNYYSFFLSKRKKKKQPNGQSGPNGQNEPNEPKGEKDHPDRDPLISVQEFLFLKKKGFFEGDLYTWKNWVLLNRGEWEDCIGYGEGDKEKEYQIETLRKMVEPKMKRMPIEYWGSFRAIDFNVNHYPIYKKLFDFFDKISVSGNEPNEKFYPFLFYPRFSVRRDRSGLGYGDAQFFGNYGDIYKKREERLRRLREGSGVNGSGVGGDGDVGHVGGVGGVGGAGEGDVDPPGIDAHMSGKSERVVHSSLHRESFIDKYDFGPNDIKVEEATDIIKYPQNGRLYQKFYIGPLNITDGHTFGTLLKYVCQTQIYGYAIVAIKIHNMNPDTRIDNVQEDLLEIALNLSDVCIYSKEINIETNVRLIFKGPLMLVAGMIPLPSHLQVVNKEQYICTLKEDGLLDISIKIEYGKGHWLTYEKGLYKRELGSDNECMKKRQVKEVIEKEYMPISASFGSCRMVRMAVHKIATKYWCEDRCEFTDPKQMLVMEIWTDCRMLPKNVLLYGIKNIKKILRRFREMIISDTDFPSDVEDEEMKKLWPAIDRYKFLQTKQKMEGGPPIHDVDAESDSGGSIGSIGSSGNSGAGDGSGERHSQMGSQNLLDSFSQKLVDPDNFPKHSNIILPLEDTPPPYLDTLEWLKMEVKKDRIRKKRKGSEKKTSKAPNRRTFDYDDYLDDRLGDLLDEG</sequence>
<accession>K6VF03</accession>
<dbReference type="Proteomes" id="UP000006319">
    <property type="component" value="Chromosome 12"/>
</dbReference>
<keyword evidence="4" id="KW-0732">Signal</keyword>
<dbReference type="Gene3D" id="2.170.120.12">
    <property type="entry name" value="DNA-directed RNA polymerase, insert domain"/>
    <property type="match status" value="1"/>
</dbReference>
<dbReference type="Pfam" id="PF01000">
    <property type="entry name" value="RNA_pol_A_bac"/>
    <property type="match status" value="1"/>
</dbReference>
<dbReference type="GO" id="GO:0000428">
    <property type="term" value="C:DNA-directed RNA polymerase complex"/>
    <property type="evidence" value="ECO:0007669"/>
    <property type="project" value="UniProtKB-KW"/>
</dbReference>
<keyword evidence="2" id="KW-0804">Transcription</keyword>
<feature type="signal peptide" evidence="4">
    <location>
        <begin position="1"/>
        <end position="20"/>
    </location>
</feature>
<evidence type="ECO:0000256" key="4">
    <source>
        <dbReference type="SAM" id="SignalP"/>
    </source>
</evidence>
<dbReference type="KEGG" id="pcy:PCYB_124230"/>
<dbReference type="Pfam" id="PF01193">
    <property type="entry name" value="RNA_pol_L"/>
    <property type="match status" value="1"/>
</dbReference>
<feature type="domain" description="DNA-directed RNA polymerase RpoA/D/Rpb3-type" evidence="5">
    <location>
        <begin position="436"/>
        <end position="669"/>
    </location>
</feature>
<evidence type="ECO:0000313" key="6">
    <source>
        <dbReference type="EMBL" id="GAB67857.1"/>
    </source>
</evidence>
<evidence type="ECO:0000256" key="2">
    <source>
        <dbReference type="ARBA" id="ARBA00023163"/>
    </source>
</evidence>
<dbReference type="InterPro" id="IPR011263">
    <property type="entry name" value="DNA-dir_RNA_pol_RpoA/D/Rpb3"/>
</dbReference>
<dbReference type="OrthoDB" id="360088at2759"/>
<dbReference type="GO" id="GO:0006351">
    <property type="term" value="P:DNA-templated transcription"/>
    <property type="evidence" value="ECO:0007669"/>
    <property type="project" value="InterPro"/>
</dbReference>
<name>K6VF03_PLACD</name>
<dbReference type="eggNOG" id="ENOG502RZXA">
    <property type="taxonomic scope" value="Eukaryota"/>
</dbReference>
<organism evidence="6 7">
    <name type="scientific">Plasmodium cynomolgi (strain B)</name>
    <dbReference type="NCBI Taxonomy" id="1120755"/>
    <lineage>
        <taxon>Eukaryota</taxon>
        <taxon>Sar</taxon>
        <taxon>Alveolata</taxon>
        <taxon>Apicomplexa</taxon>
        <taxon>Aconoidasida</taxon>
        <taxon>Haemosporida</taxon>
        <taxon>Plasmodiidae</taxon>
        <taxon>Plasmodium</taxon>
        <taxon>Plasmodium (Plasmodium)</taxon>
    </lineage>
</organism>
<dbReference type="PhylomeDB" id="K6VF03"/>
<feature type="compositionally biased region" description="Basic and acidic residues" evidence="3">
    <location>
        <begin position="184"/>
        <end position="194"/>
    </location>
</feature>
<dbReference type="EMBL" id="DF157104">
    <property type="protein sequence ID" value="GAB67857.1"/>
    <property type="molecule type" value="Genomic_DNA"/>
</dbReference>
<protein>
    <submittedName>
        <fullName evidence="6">DNA-directed RNA polymerase alpha subunit</fullName>
    </submittedName>
</protein>
<dbReference type="SMART" id="SM00662">
    <property type="entry name" value="RPOLD"/>
    <property type="match status" value="1"/>
</dbReference>
<reference evidence="6 7" key="1">
    <citation type="journal article" date="2012" name="Nat. Genet.">
        <title>Plasmodium cynomolgi genome sequences provide insight into Plasmodium vivax and the monkey malaria clade.</title>
        <authorList>
            <person name="Tachibana S."/>
            <person name="Sullivan S.A."/>
            <person name="Kawai S."/>
            <person name="Nakamura S."/>
            <person name="Kim H.R."/>
            <person name="Goto N."/>
            <person name="Arisue N."/>
            <person name="Palacpac N.M.Q."/>
            <person name="Honma H."/>
            <person name="Yagi M."/>
            <person name="Tougan T."/>
            <person name="Katakai Y."/>
            <person name="Kaneko O."/>
            <person name="Mita T."/>
            <person name="Kita K."/>
            <person name="Yasutomi Y."/>
            <person name="Sutton P.L."/>
            <person name="Shakhbatyan R."/>
            <person name="Horii T."/>
            <person name="Yasunaga T."/>
            <person name="Barnwell J.W."/>
            <person name="Escalante A.A."/>
            <person name="Carlton J.M."/>
            <person name="Tanabe K."/>
        </authorList>
    </citation>
    <scope>NUCLEOTIDE SEQUENCE [LARGE SCALE GENOMIC DNA]</scope>
    <source>
        <strain evidence="6 7">B</strain>
    </source>
</reference>
<dbReference type="VEuPathDB" id="PlasmoDB:PCYB_124230"/>
<keyword evidence="7" id="KW-1185">Reference proteome</keyword>
<feature type="region of interest" description="Disordered" evidence="3">
    <location>
        <begin position="796"/>
        <end position="820"/>
    </location>
</feature>
<dbReference type="OMA" id="CEDRCEF"/>
<dbReference type="SUPFAM" id="SSF56553">
    <property type="entry name" value="Insert subdomain of RNA polymerase alpha subunit"/>
    <property type="match status" value="1"/>
</dbReference>
<evidence type="ECO:0000256" key="1">
    <source>
        <dbReference type="ARBA" id="ARBA00022478"/>
    </source>
</evidence>
<dbReference type="RefSeq" id="XP_004223804.1">
    <property type="nucleotide sequence ID" value="XM_004223756.1"/>
</dbReference>